<sequence length="472" mass="52396">MEKNSKGTLPLSELTAVSPIDGRYAEKTAALRQTFSEFGLIRNRVRVEVAWLLFLAKHEQIPEVTLSRAARDKLSAIGDSFTLDNARRVKEIERTTRHDVKAVEYFLKEQFAGVSELENVVEFLHFACTSEDINNLSWALALKSTRDDVLLPLMRRIVEQLAALAREHKGVAMMARTHGQPATPTTMGKELANFAVRLKRQYDQVAAAAIMGKLNGAVGNYNAHAVAYPHVDWLAAGRDFVASLGLTPNAFTTQIEPHDYNAELFNAYQRFNTALMDFDRDMWTYVSLGYLVQRKLPGEVGSSTMPHKVNPIDFENSEGNLGVANALLAFFAGKLPISRLQRDLTDSTVQRNMGTALANAAIAYTSALRGLAKVDVCADAMAQELDRHWELLAEPIQTVMRKHGVEKPYEKLKEHTQGKVVTADTMRAFVSSSACDGIPDDERAALLQLTPCTYTGLAQRTVDTLLDQHVVF</sequence>
<comment type="pathway">
    <text evidence="2 9">Purine metabolism; AMP biosynthesis via de novo pathway; AMP from IMP: step 2/2.</text>
</comment>
<dbReference type="Pfam" id="PF00206">
    <property type="entry name" value="Lyase_1"/>
    <property type="match status" value="1"/>
</dbReference>
<dbReference type="RefSeq" id="XP_004992283.1">
    <property type="nucleotide sequence ID" value="XM_004992226.1"/>
</dbReference>
<evidence type="ECO:0000256" key="8">
    <source>
        <dbReference type="ARBA" id="ARBA00030717"/>
    </source>
</evidence>
<dbReference type="Gene3D" id="1.20.200.10">
    <property type="entry name" value="Fumarase/aspartase (Central domain)"/>
    <property type="match status" value="1"/>
</dbReference>
<dbReference type="InterPro" id="IPR024083">
    <property type="entry name" value="Fumarase/histidase_N"/>
</dbReference>
<dbReference type="EC" id="4.3.2.2" evidence="4 9"/>
<dbReference type="InterPro" id="IPR022761">
    <property type="entry name" value="Fumarate_lyase_N"/>
</dbReference>
<dbReference type="FunCoup" id="F2UF30">
    <property type="interactions" value="1085"/>
</dbReference>
<accession>F2UF30</accession>
<evidence type="ECO:0000256" key="7">
    <source>
        <dbReference type="ARBA" id="ARBA00023239"/>
    </source>
</evidence>
<dbReference type="UniPathway" id="UPA00074">
    <property type="reaction ID" value="UER00132"/>
</dbReference>
<organism evidence="13">
    <name type="scientific">Salpingoeca rosetta (strain ATCC 50818 / BSB-021)</name>
    <dbReference type="NCBI Taxonomy" id="946362"/>
    <lineage>
        <taxon>Eukaryota</taxon>
        <taxon>Choanoflagellata</taxon>
        <taxon>Craspedida</taxon>
        <taxon>Salpingoecidae</taxon>
        <taxon>Salpingoeca</taxon>
    </lineage>
</organism>
<dbReference type="Gene3D" id="1.10.40.30">
    <property type="entry name" value="Fumarase/aspartase (C-terminal domain)"/>
    <property type="match status" value="1"/>
</dbReference>
<dbReference type="Pfam" id="PF08328">
    <property type="entry name" value="ASL_C"/>
    <property type="match status" value="1"/>
</dbReference>
<dbReference type="STRING" id="946362.F2UF30"/>
<feature type="domain" description="Adenylosuccinate lyase PurB C-terminal" evidence="11">
    <location>
        <begin position="338"/>
        <end position="455"/>
    </location>
</feature>
<comment type="catalytic activity">
    <reaction evidence="9">
        <text>N(6)-(1,2-dicarboxyethyl)-AMP = fumarate + AMP</text>
        <dbReference type="Rhea" id="RHEA:16853"/>
        <dbReference type="ChEBI" id="CHEBI:29806"/>
        <dbReference type="ChEBI" id="CHEBI:57567"/>
        <dbReference type="ChEBI" id="CHEBI:456215"/>
        <dbReference type="EC" id="4.3.2.2"/>
    </reaction>
</comment>
<dbReference type="InterPro" id="IPR047136">
    <property type="entry name" value="PurB_bact"/>
</dbReference>
<name>F2UF30_SALR5</name>
<evidence type="ECO:0000256" key="9">
    <source>
        <dbReference type="RuleBase" id="RU361172"/>
    </source>
</evidence>
<dbReference type="NCBIfam" id="NF006764">
    <property type="entry name" value="PRK09285.1"/>
    <property type="match status" value="1"/>
</dbReference>
<comment type="similarity">
    <text evidence="3 9">Belongs to the lyase 1 family. Adenylosuccinate lyase subfamily.</text>
</comment>
<protein>
    <recommendedName>
        <fullName evidence="5 9">Adenylosuccinate lyase</fullName>
        <shortName evidence="9">ASL</shortName>
        <ecNumber evidence="4 9">4.3.2.2</ecNumber>
    </recommendedName>
    <alternativeName>
        <fullName evidence="8 9">Adenylosuccinase</fullName>
    </alternativeName>
</protein>
<dbReference type="OMA" id="NNWAVVA"/>
<comment type="catalytic activity">
    <reaction evidence="9">
        <text>(2S)-2-[5-amino-1-(5-phospho-beta-D-ribosyl)imidazole-4-carboxamido]succinate = 5-amino-1-(5-phospho-beta-D-ribosyl)imidazole-4-carboxamide + fumarate</text>
        <dbReference type="Rhea" id="RHEA:23920"/>
        <dbReference type="ChEBI" id="CHEBI:29806"/>
        <dbReference type="ChEBI" id="CHEBI:58443"/>
        <dbReference type="ChEBI" id="CHEBI:58475"/>
        <dbReference type="EC" id="4.3.2.2"/>
    </reaction>
</comment>
<dbReference type="PRINTS" id="PR00149">
    <property type="entry name" value="FUMRATELYASE"/>
</dbReference>
<dbReference type="AlphaFoldDB" id="F2UF30"/>
<dbReference type="OrthoDB" id="406045at2759"/>
<dbReference type="SUPFAM" id="SSF48557">
    <property type="entry name" value="L-aspartase-like"/>
    <property type="match status" value="1"/>
</dbReference>
<dbReference type="NCBIfam" id="TIGR00928">
    <property type="entry name" value="purB"/>
    <property type="match status" value="1"/>
</dbReference>
<dbReference type="UniPathway" id="UPA00075">
    <property type="reaction ID" value="UER00336"/>
</dbReference>
<dbReference type="InterPro" id="IPR013539">
    <property type="entry name" value="PurB_C"/>
</dbReference>
<keyword evidence="13" id="KW-1185">Reference proteome</keyword>
<evidence type="ECO:0000313" key="12">
    <source>
        <dbReference type="EMBL" id="EGD75230.1"/>
    </source>
</evidence>
<dbReference type="GO" id="GO:0006189">
    <property type="term" value="P:'de novo' IMP biosynthetic process"/>
    <property type="evidence" value="ECO:0007669"/>
    <property type="project" value="UniProtKB-UniPathway"/>
</dbReference>
<dbReference type="CDD" id="cd01598">
    <property type="entry name" value="PurB"/>
    <property type="match status" value="1"/>
</dbReference>
<evidence type="ECO:0000313" key="13">
    <source>
        <dbReference type="Proteomes" id="UP000007799"/>
    </source>
</evidence>
<dbReference type="InterPro" id="IPR008948">
    <property type="entry name" value="L-Aspartase-like"/>
</dbReference>
<dbReference type="GO" id="GO:0004018">
    <property type="term" value="F:N6-(1,2-dicarboxyethyl)AMP AMP-lyase (fumarate-forming) activity"/>
    <property type="evidence" value="ECO:0007669"/>
    <property type="project" value="InterPro"/>
</dbReference>
<keyword evidence="6 9" id="KW-0658">Purine biosynthesis</keyword>
<dbReference type="PANTHER" id="PTHR43411:SF1">
    <property type="entry name" value="ADENYLOSUCCINATE LYASE"/>
    <property type="match status" value="1"/>
</dbReference>
<evidence type="ECO:0000256" key="4">
    <source>
        <dbReference type="ARBA" id="ARBA00012339"/>
    </source>
</evidence>
<dbReference type="GO" id="GO:0070626">
    <property type="term" value="F:(S)-2-(5-amino-1-(5-phospho-D-ribosyl)imidazole-4-carboxamido) succinate lyase (fumarate-forming) activity"/>
    <property type="evidence" value="ECO:0007669"/>
    <property type="project" value="RHEA"/>
</dbReference>
<dbReference type="InterPro" id="IPR020557">
    <property type="entry name" value="Fumarate_lyase_CS"/>
</dbReference>
<dbReference type="GeneID" id="16072842"/>
<dbReference type="PROSITE" id="PS00163">
    <property type="entry name" value="FUMARATE_LYASES"/>
    <property type="match status" value="1"/>
</dbReference>
<comment type="pathway">
    <text evidence="1 9">Purine metabolism; IMP biosynthesis via de novo pathway; 5-amino-1-(5-phospho-D-ribosyl)imidazole-4-carboxamide from 5-amino-1-(5-phospho-D-ribosyl)imidazole-4-carboxylate: step 2/2.</text>
</comment>
<evidence type="ECO:0000256" key="2">
    <source>
        <dbReference type="ARBA" id="ARBA00004734"/>
    </source>
</evidence>
<evidence type="ECO:0000256" key="6">
    <source>
        <dbReference type="ARBA" id="ARBA00022755"/>
    </source>
</evidence>
<dbReference type="Proteomes" id="UP000007799">
    <property type="component" value="Unassembled WGS sequence"/>
</dbReference>
<gene>
    <name evidence="12" type="ORF">PTSG_06884</name>
</gene>
<dbReference type="Gene3D" id="1.10.275.10">
    <property type="entry name" value="Fumarase/aspartase (N-terminal domain)"/>
    <property type="match status" value="1"/>
</dbReference>
<dbReference type="InterPro" id="IPR000362">
    <property type="entry name" value="Fumarate_lyase_fam"/>
</dbReference>
<evidence type="ECO:0000259" key="10">
    <source>
        <dbReference type="Pfam" id="PF00206"/>
    </source>
</evidence>
<evidence type="ECO:0000256" key="5">
    <source>
        <dbReference type="ARBA" id="ARBA00017058"/>
    </source>
</evidence>
<keyword evidence="7 9" id="KW-0456">Lyase</keyword>
<evidence type="ECO:0000256" key="3">
    <source>
        <dbReference type="ARBA" id="ARBA00008273"/>
    </source>
</evidence>
<dbReference type="eggNOG" id="KOG2700">
    <property type="taxonomic scope" value="Eukaryota"/>
</dbReference>
<dbReference type="InterPro" id="IPR004769">
    <property type="entry name" value="Pur_lyase"/>
</dbReference>
<dbReference type="KEGG" id="sre:PTSG_06884"/>
<dbReference type="EMBL" id="GL832971">
    <property type="protein sequence ID" value="EGD75230.1"/>
    <property type="molecule type" value="Genomic_DNA"/>
</dbReference>
<dbReference type="PANTHER" id="PTHR43411">
    <property type="entry name" value="ADENYLOSUCCINATE LYASE"/>
    <property type="match status" value="1"/>
</dbReference>
<proteinExistence type="inferred from homology"/>
<evidence type="ECO:0000259" key="11">
    <source>
        <dbReference type="Pfam" id="PF08328"/>
    </source>
</evidence>
<reference evidence="12" key="1">
    <citation type="submission" date="2009-08" db="EMBL/GenBank/DDBJ databases">
        <title>Annotation of Salpingoeca rosetta.</title>
        <authorList>
            <consortium name="The Broad Institute Genome Sequencing Platform"/>
            <person name="Russ C."/>
            <person name="Cuomo C."/>
            <person name="Burger G."/>
            <person name="Gray M.W."/>
            <person name="Holland P.W.H."/>
            <person name="King N."/>
            <person name="Lang F.B.F."/>
            <person name="Roger A.J."/>
            <person name="Ruiz-Trillo I."/>
            <person name="Young S.K."/>
            <person name="Zeng Q."/>
            <person name="Gargeya S."/>
            <person name="Alvarado L."/>
            <person name="Berlin A."/>
            <person name="Chapman S.B."/>
            <person name="Chen Z."/>
            <person name="Freedman E."/>
            <person name="Gellesch M."/>
            <person name="Goldberg J."/>
            <person name="Griggs A."/>
            <person name="Gujja S."/>
            <person name="Heilman E."/>
            <person name="Heiman D."/>
            <person name="Howarth C."/>
            <person name="Mehta T."/>
            <person name="Neiman D."/>
            <person name="Pearson M."/>
            <person name="Roberts A."/>
            <person name="Saif S."/>
            <person name="Shea T."/>
            <person name="Shenoy N."/>
            <person name="Sisk P."/>
            <person name="Stolte C."/>
            <person name="Sykes S."/>
            <person name="White J."/>
            <person name="Yandava C."/>
            <person name="Haas B."/>
            <person name="Nusbaum C."/>
            <person name="Birren B."/>
        </authorList>
    </citation>
    <scope>NUCLEOTIDE SEQUENCE [LARGE SCALE GENOMIC DNA]</scope>
    <source>
        <strain evidence="12">ATCC 50818</strain>
    </source>
</reference>
<evidence type="ECO:0000256" key="1">
    <source>
        <dbReference type="ARBA" id="ARBA00004706"/>
    </source>
</evidence>
<dbReference type="InParanoid" id="F2UF30"/>
<dbReference type="GO" id="GO:0044208">
    <property type="term" value="P:'de novo' AMP biosynthetic process"/>
    <property type="evidence" value="ECO:0007669"/>
    <property type="project" value="UniProtKB-UniPathway"/>
</dbReference>
<feature type="domain" description="Fumarate lyase N-terminal" evidence="10">
    <location>
        <begin position="22"/>
        <end position="320"/>
    </location>
</feature>